<dbReference type="Pfam" id="PF00698">
    <property type="entry name" value="Acyl_transf_1"/>
    <property type="match status" value="1"/>
</dbReference>
<feature type="region of interest" description="Disordered" evidence="16">
    <location>
        <begin position="330"/>
        <end position="352"/>
    </location>
</feature>
<dbReference type="PANTHER" id="PTHR14383:SF2">
    <property type="entry name" value="DIFFERENTIALLY EXPRESSED IN FDCP 6 HOMOLOG"/>
    <property type="match status" value="1"/>
</dbReference>
<dbReference type="GO" id="GO:0005634">
    <property type="term" value="C:nucleus"/>
    <property type="evidence" value="ECO:0007669"/>
    <property type="project" value="TreeGrafter"/>
</dbReference>
<dbReference type="EC" id="2.3.1.39" evidence="3"/>
<keyword evidence="9" id="KW-0496">Mitochondrion</keyword>
<dbReference type="InterPro" id="IPR057837">
    <property type="entry name" value="PH_SWAP70"/>
</dbReference>
<evidence type="ECO:0000256" key="10">
    <source>
        <dbReference type="ARBA" id="ARBA00023160"/>
    </source>
</evidence>
<feature type="region of interest" description="Disordered" evidence="16">
    <location>
        <begin position="474"/>
        <end position="514"/>
    </location>
</feature>
<evidence type="ECO:0000256" key="11">
    <source>
        <dbReference type="ARBA" id="ARBA00048404"/>
    </source>
</evidence>
<dbReference type="InterPro" id="IPR014043">
    <property type="entry name" value="Acyl_transferase_dom"/>
</dbReference>
<evidence type="ECO:0000256" key="7">
    <source>
        <dbReference type="ARBA" id="ARBA00022946"/>
    </source>
</evidence>
<feature type="compositionally biased region" description="Polar residues" evidence="16">
    <location>
        <begin position="484"/>
        <end position="499"/>
    </location>
</feature>
<evidence type="ECO:0000313" key="19">
    <source>
        <dbReference type="Proteomes" id="UP001152622"/>
    </source>
</evidence>
<dbReference type="Pfam" id="PF00169">
    <property type="entry name" value="PH"/>
    <property type="match status" value="1"/>
</dbReference>
<evidence type="ECO:0000256" key="8">
    <source>
        <dbReference type="ARBA" id="ARBA00023098"/>
    </source>
</evidence>
<dbReference type="GO" id="GO:0004314">
    <property type="term" value="F:[acyl-carrier-protein] S-malonyltransferase activity"/>
    <property type="evidence" value="ECO:0007669"/>
    <property type="project" value="UniProtKB-EC"/>
</dbReference>
<dbReference type="SUPFAM" id="SSF52151">
    <property type="entry name" value="FabD/lysophospholipase-like"/>
    <property type="match status" value="1"/>
</dbReference>
<evidence type="ECO:0000256" key="4">
    <source>
        <dbReference type="ARBA" id="ARBA00022516"/>
    </source>
</evidence>
<dbReference type="InterPro" id="IPR016035">
    <property type="entry name" value="Acyl_Trfase/lysoPLipase"/>
</dbReference>
<feature type="domain" description="PH" evidence="17">
    <location>
        <begin position="212"/>
        <end position="308"/>
    </location>
</feature>
<proteinExistence type="inferred from homology"/>
<dbReference type="Pfam" id="PF25530">
    <property type="entry name" value="EF-hand_SWAP70_N"/>
    <property type="match status" value="1"/>
</dbReference>
<comment type="catalytic activity">
    <reaction evidence="11">
        <text>holo-[ACP] + malonyl-CoA = malonyl-[ACP] + CoA</text>
        <dbReference type="Rhea" id="RHEA:41792"/>
        <dbReference type="Rhea" id="RHEA-COMP:9623"/>
        <dbReference type="Rhea" id="RHEA-COMP:9685"/>
        <dbReference type="ChEBI" id="CHEBI:57287"/>
        <dbReference type="ChEBI" id="CHEBI:57384"/>
        <dbReference type="ChEBI" id="CHEBI:64479"/>
        <dbReference type="ChEBI" id="CHEBI:78449"/>
        <dbReference type="EC" id="2.3.1.39"/>
    </reaction>
    <physiologicalReaction direction="left-to-right" evidence="11">
        <dbReference type="Rhea" id="RHEA:41793"/>
    </physiologicalReaction>
</comment>
<dbReference type="InterPro" id="IPR011993">
    <property type="entry name" value="PH-like_dom_sf"/>
</dbReference>
<keyword evidence="7" id="KW-0809">Transit peptide</keyword>
<dbReference type="GO" id="GO:0005739">
    <property type="term" value="C:mitochondrion"/>
    <property type="evidence" value="ECO:0007669"/>
    <property type="project" value="UniProtKB-SubCell"/>
</dbReference>
<evidence type="ECO:0000256" key="16">
    <source>
        <dbReference type="SAM" id="MobiDB-lite"/>
    </source>
</evidence>
<evidence type="ECO:0000256" key="13">
    <source>
        <dbReference type="ARBA" id="ARBA00069490"/>
    </source>
</evidence>
<dbReference type="FunFam" id="2.30.29.30:FF:000286">
    <property type="entry name" value="PH-protein kinase domain containing protein"/>
    <property type="match status" value="1"/>
</dbReference>
<evidence type="ECO:0000256" key="12">
    <source>
        <dbReference type="ARBA" id="ARBA00061523"/>
    </source>
</evidence>
<dbReference type="InterPro" id="IPR057836">
    <property type="entry name" value="EF-hand_SWAP70_N"/>
</dbReference>
<dbReference type="Gene3D" id="3.30.70.250">
    <property type="entry name" value="Malonyl-CoA ACP transacylase, ACP-binding"/>
    <property type="match status" value="1"/>
</dbReference>
<feature type="compositionally biased region" description="Basic and acidic residues" evidence="16">
    <location>
        <begin position="334"/>
        <end position="352"/>
    </location>
</feature>
<evidence type="ECO:0000256" key="2">
    <source>
        <dbReference type="ARBA" id="ARBA00005194"/>
    </source>
</evidence>
<comment type="similarity">
    <text evidence="12">Belongs to the type II malonyltransferase family.</text>
</comment>
<protein>
    <recommendedName>
        <fullName evidence="13">Malonyl-CoA-acyl carrier protein transacylase, mitochondrial</fullName>
        <ecNumber evidence="3">2.3.1.39</ecNumber>
    </recommendedName>
    <alternativeName>
        <fullName evidence="15">Mitochondrial malonyltransferase</fullName>
    </alternativeName>
    <alternativeName>
        <fullName evidence="14">[Acyl-carrier-protein] malonyltransferase</fullName>
    </alternativeName>
</protein>
<dbReference type="CDD" id="cd13273">
    <property type="entry name" value="PH_SWAP-70"/>
    <property type="match status" value="1"/>
</dbReference>
<dbReference type="EMBL" id="JAINUF010000001">
    <property type="protein sequence ID" value="KAJ8381634.1"/>
    <property type="molecule type" value="Genomic_DNA"/>
</dbReference>
<comment type="subcellular location">
    <subcellularLocation>
        <location evidence="1">Mitochondrion</location>
    </subcellularLocation>
</comment>
<evidence type="ECO:0000256" key="5">
    <source>
        <dbReference type="ARBA" id="ARBA00022679"/>
    </source>
</evidence>
<evidence type="ECO:0000259" key="17">
    <source>
        <dbReference type="PROSITE" id="PS50003"/>
    </source>
</evidence>
<evidence type="ECO:0000256" key="9">
    <source>
        <dbReference type="ARBA" id="ARBA00023128"/>
    </source>
</evidence>
<dbReference type="SUPFAM" id="SSF47473">
    <property type="entry name" value="EF-hand"/>
    <property type="match status" value="1"/>
</dbReference>
<dbReference type="SUPFAM" id="SSF55048">
    <property type="entry name" value="Probable ACP-binding domain of malonyl-CoA ACP transacylase"/>
    <property type="match status" value="1"/>
</dbReference>
<dbReference type="OrthoDB" id="8434295at2759"/>
<sequence length="986" mass="112953">MDLKSELLKSIWYAFTSLDVEQSGKVSKSQLKVLSHNLYTALNIPHDPVALEEHFQDDDDGPVSRQGYMPYLNEYILAKAKEGTFNKETFDDLCWMMTAKKNHRPSVAEGACSRQDCFKLFCLFNLLSEDHYPLVMLPVEVEYLMKKMSTAMSQDWDPKRLEDLLCQEPSLHQGLSVWALLEHMNTGRLLRISSIEAFSLALDEVFQEMYHNVLKKGYMWKKGHVRRNWTERWFVLKSSSISYYLSEDLKDKKGEILLDKGCVVEAIADKDGKRCLFCVKTLHKTYEMSASDIKQRVEWIQAAQTAMRLLREGKSSLHQELKLRRREQRNSCLRSREEAHNPQELQGEKERQEQEIENIIQLQREVETQRKQLEEQEKERQMEVQRDLERQLQEAEKLRESMEVEMAQKEKEAEQQRRRIQELEITQKQLEAALNTEIQARLEEEKARMEQERLRQEEEEKMKQLKLLQQEDAKLQRDQPEKQGISSTSALDTASQELQTLRETREKSNQHLEEAKEKLRNASHHVKLWNVQLNRLMKPILPGDRFEVAKRSQDGPEGAFSSCEFITKYQPSVIPESNGQSSVEGADLQEHLEAVCLSDSDQSHGSRGFWFGLTCNENAKKPQLLPTLSNTVRCSQNEPTPPTVPSAKLLLESDAEEPIPQPRRKPNDCSVLLFPGQGSQFVGMGRGLLKYGNVKEMFSVAHKILGYDLLSLCLNGPEEELMKTVHCQPAVFVTSLAAVERLNHEVPAAIENCVAAAGFSVGEFAALVFAGAMDFTEALYAVKVRAEAMQEASVRVPSGMLSVIGWPEANYNYACLQAREHCQSLGLQDPVCSIANYLFPDGRVIAGHQQALDFLQKNSRKLQFLRVRPLPVSGAFHTALMESAVEPLREVLRKLEISQPQISVYSNVDAKRYMHGSHLRRLLLKQLISPVKWEQTLHALYERKRGEAFPHTYEVGPGKQLGSTLQKCNLKAFRNYTHIDVTAPQD</sequence>
<dbReference type="SUPFAM" id="SSF50729">
    <property type="entry name" value="PH domain-like"/>
    <property type="match status" value="1"/>
</dbReference>
<gene>
    <name evidence="18" type="ORF">SKAU_G00024120</name>
</gene>
<keyword evidence="6" id="KW-0276">Fatty acid metabolism</keyword>
<dbReference type="AlphaFoldDB" id="A0A9Q1GCG8"/>
<dbReference type="InterPro" id="IPR016036">
    <property type="entry name" value="Malonyl_transacylase_ACP-bd"/>
</dbReference>
<keyword evidence="19" id="KW-1185">Reference proteome</keyword>
<evidence type="ECO:0000256" key="3">
    <source>
        <dbReference type="ARBA" id="ARBA00013258"/>
    </source>
</evidence>
<dbReference type="Gene3D" id="3.40.366.10">
    <property type="entry name" value="Malonyl-Coenzyme A Acyl Carrier Protein, domain 2"/>
    <property type="match status" value="1"/>
</dbReference>
<dbReference type="InterPro" id="IPR001227">
    <property type="entry name" value="Ac_transferase_dom_sf"/>
</dbReference>
<accession>A0A9Q1GCG8</accession>
<feature type="compositionally biased region" description="Basic and acidic residues" evidence="16">
    <location>
        <begin position="500"/>
        <end position="514"/>
    </location>
</feature>
<keyword evidence="5" id="KW-0808">Transferase</keyword>
<dbReference type="SMART" id="SM00233">
    <property type="entry name" value="PH"/>
    <property type="match status" value="1"/>
</dbReference>
<evidence type="ECO:0000256" key="15">
    <source>
        <dbReference type="ARBA" id="ARBA00083656"/>
    </source>
</evidence>
<dbReference type="FunFam" id="3.30.70.250:FF:000005">
    <property type="entry name" value="Malonyl-CoA-acyl carrier protein transacylase, mitochondrial"/>
    <property type="match status" value="1"/>
</dbReference>
<comment type="pathway">
    <text evidence="2">Lipid metabolism; fatty acid biosynthesis.</text>
</comment>
<keyword evidence="8" id="KW-0443">Lipid metabolism</keyword>
<dbReference type="InterPro" id="IPR001849">
    <property type="entry name" value="PH_domain"/>
</dbReference>
<evidence type="ECO:0000256" key="6">
    <source>
        <dbReference type="ARBA" id="ARBA00022832"/>
    </source>
</evidence>
<keyword evidence="10" id="KW-0275">Fatty acid biosynthesis</keyword>
<dbReference type="SMART" id="SM00827">
    <property type="entry name" value="PKS_AT"/>
    <property type="match status" value="1"/>
</dbReference>
<evidence type="ECO:0000256" key="14">
    <source>
        <dbReference type="ARBA" id="ARBA00077751"/>
    </source>
</evidence>
<dbReference type="Gene3D" id="2.30.29.30">
    <property type="entry name" value="Pleckstrin-homology domain (PH domain)/Phosphotyrosine-binding domain (PTB)"/>
    <property type="match status" value="1"/>
</dbReference>
<organism evidence="18 19">
    <name type="scientific">Synaphobranchus kaupii</name>
    <name type="common">Kaup's arrowtooth eel</name>
    <dbReference type="NCBI Taxonomy" id="118154"/>
    <lineage>
        <taxon>Eukaryota</taxon>
        <taxon>Metazoa</taxon>
        <taxon>Chordata</taxon>
        <taxon>Craniata</taxon>
        <taxon>Vertebrata</taxon>
        <taxon>Euteleostomi</taxon>
        <taxon>Actinopterygii</taxon>
        <taxon>Neopterygii</taxon>
        <taxon>Teleostei</taxon>
        <taxon>Anguilliformes</taxon>
        <taxon>Synaphobranchidae</taxon>
        <taxon>Synaphobranchus</taxon>
    </lineage>
</organism>
<dbReference type="PROSITE" id="PS50003">
    <property type="entry name" value="PH_DOMAIN"/>
    <property type="match status" value="1"/>
</dbReference>
<name>A0A9Q1GCG8_SYNKA</name>
<dbReference type="PANTHER" id="PTHR14383">
    <property type="entry name" value="SWAP-70 RECOMBINASE"/>
    <property type="match status" value="1"/>
</dbReference>
<dbReference type="GO" id="GO:0006633">
    <property type="term" value="P:fatty acid biosynthetic process"/>
    <property type="evidence" value="ECO:0007669"/>
    <property type="project" value="UniProtKB-KW"/>
</dbReference>
<comment type="caution">
    <text evidence="18">The sequence shown here is derived from an EMBL/GenBank/DDBJ whole genome shotgun (WGS) entry which is preliminary data.</text>
</comment>
<evidence type="ECO:0000313" key="18">
    <source>
        <dbReference type="EMBL" id="KAJ8381634.1"/>
    </source>
</evidence>
<dbReference type="InterPro" id="IPR011992">
    <property type="entry name" value="EF-hand-dom_pair"/>
</dbReference>
<keyword evidence="4" id="KW-0444">Lipid biosynthesis</keyword>
<evidence type="ECO:0000256" key="1">
    <source>
        <dbReference type="ARBA" id="ARBA00004173"/>
    </source>
</evidence>
<reference evidence="18" key="1">
    <citation type="journal article" date="2023" name="Science">
        <title>Genome structures resolve the early diversification of teleost fishes.</title>
        <authorList>
            <person name="Parey E."/>
            <person name="Louis A."/>
            <person name="Montfort J."/>
            <person name="Bouchez O."/>
            <person name="Roques C."/>
            <person name="Iampietro C."/>
            <person name="Lluch J."/>
            <person name="Castinel A."/>
            <person name="Donnadieu C."/>
            <person name="Desvignes T."/>
            <person name="Floi Bucao C."/>
            <person name="Jouanno E."/>
            <person name="Wen M."/>
            <person name="Mejri S."/>
            <person name="Dirks R."/>
            <person name="Jansen H."/>
            <person name="Henkel C."/>
            <person name="Chen W.J."/>
            <person name="Zahm M."/>
            <person name="Cabau C."/>
            <person name="Klopp C."/>
            <person name="Thompson A.W."/>
            <person name="Robinson-Rechavi M."/>
            <person name="Braasch I."/>
            <person name="Lecointre G."/>
            <person name="Bobe J."/>
            <person name="Postlethwait J.H."/>
            <person name="Berthelot C."/>
            <person name="Roest Crollius H."/>
            <person name="Guiguen Y."/>
        </authorList>
    </citation>
    <scope>NUCLEOTIDE SEQUENCE</scope>
    <source>
        <strain evidence="18">WJC10195</strain>
    </source>
</reference>
<dbReference type="Proteomes" id="UP001152622">
    <property type="component" value="Chromosome 1"/>
</dbReference>